<dbReference type="InterPro" id="IPR013087">
    <property type="entry name" value="Znf_C2H2_type"/>
</dbReference>
<dbReference type="RefSeq" id="WP_089789072.1">
    <property type="nucleotide sequence ID" value="NZ_FOKW01000008.1"/>
</dbReference>
<accession>A0A1I1IVM8</accession>
<reference evidence="4" key="1">
    <citation type="submission" date="2016-10" db="EMBL/GenBank/DDBJ databases">
        <authorList>
            <person name="Varghese N."/>
            <person name="Submissions S."/>
        </authorList>
    </citation>
    <scope>NUCLEOTIDE SEQUENCE [LARGE SCALE GENOMIC DNA]</scope>
    <source>
        <strain evidence="4">DSM 13078</strain>
    </source>
</reference>
<feature type="region of interest" description="Disordered" evidence="1">
    <location>
        <begin position="42"/>
        <end position="70"/>
    </location>
</feature>
<feature type="domain" description="C2H2-type" evidence="2">
    <location>
        <begin position="7"/>
        <end position="28"/>
    </location>
</feature>
<sequence>MTDQQRCPLCPNRYDQRTDLRVHLEVEHRKSEIVSWLLDRESREAGKLPSREGGADESAVLEQDRAATSA</sequence>
<gene>
    <name evidence="3" type="ORF">SAMN05444422_1084</name>
</gene>
<dbReference type="PROSITE" id="PS00028">
    <property type="entry name" value="ZINC_FINGER_C2H2_1"/>
    <property type="match status" value="1"/>
</dbReference>
<dbReference type="EMBL" id="FOKW01000008">
    <property type="protein sequence ID" value="SFC40369.1"/>
    <property type="molecule type" value="Genomic_DNA"/>
</dbReference>
<dbReference type="OrthoDB" id="205766at2157"/>
<evidence type="ECO:0000313" key="4">
    <source>
        <dbReference type="Proteomes" id="UP000199161"/>
    </source>
</evidence>
<dbReference type="AlphaFoldDB" id="A0A1I1IVM8"/>
<evidence type="ECO:0000256" key="1">
    <source>
        <dbReference type="SAM" id="MobiDB-lite"/>
    </source>
</evidence>
<protein>
    <recommendedName>
        <fullName evidence="2">C2H2-type domain-containing protein</fullName>
    </recommendedName>
</protein>
<proteinExistence type="predicted"/>
<keyword evidence="4" id="KW-1185">Reference proteome</keyword>
<evidence type="ECO:0000259" key="2">
    <source>
        <dbReference type="PROSITE" id="PS00028"/>
    </source>
</evidence>
<evidence type="ECO:0000313" key="3">
    <source>
        <dbReference type="EMBL" id="SFC40369.1"/>
    </source>
</evidence>
<dbReference type="Proteomes" id="UP000199161">
    <property type="component" value="Unassembled WGS sequence"/>
</dbReference>
<organism evidence="3 4">
    <name type="scientific">Natronobacterium haloterrestre</name>
    <name type="common">Halobiforma haloterrestris</name>
    <dbReference type="NCBI Taxonomy" id="148448"/>
    <lineage>
        <taxon>Archaea</taxon>
        <taxon>Methanobacteriati</taxon>
        <taxon>Methanobacteriota</taxon>
        <taxon>Stenosarchaea group</taxon>
        <taxon>Halobacteria</taxon>
        <taxon>Halobacteriales</taxon>
        <taxon>Natrialbaceae</taxon>
        <taxon>Natronobacterium</taxon>
    </lineage>
</organism>
<name>A0A1I1IVM8_NATHA</name>
<feature type="compositionally biased region" description="Basic and acidic residues" evidence="1">
    <location>
        <begin position="42"/>
        <end position="54"/>
    </location>
</feature>